<dbReference type="Proteomes" id="UP000265566">
    <property type="component" value="Chromosome 3"/>
</dbReference>
<evidence type="ECO:0000313" key="3">
    <source>
        <dbReference type="EMBL" id="RHN67358.1"/>
    </source>
</evidence>
<dbReference type="SMART" id="SM00256">
    <property type="entry name" value="FBOX"/>
    <property type="match status" value="1"/>
</dbReference>
<evidence type="ECO:0000313" key="4">
    <source>
        <dbReference type="Proteomes" id="UP000265566"/>
    </source>
</evidence>
<dbReference type="InterPro" id="IPR001810">
    <property type="entry name" value="F-box_dom"/>
</dbReference>
<dbReference type="EMBL" id="PSQE01000003">
    <property type="protein sequence ID" value="RHN67358.1"/>
    <property type="molecule type" value="Genomic_DNA"/>
</dbReference>
<dbReference type="PANTHER" id="PTHR47123:SF15">
    <property type="entry name" value="F-BOX PROTEIN SKIP23"/>
    <property type="match status" value="1"/>
</dbReference>
<dbReference type="Gene3D" id="1.20.1280.50">
    <property type="match status" value="1"/>
</dbReference>
<proteinExistence type="predicted"/>
<evidence type="ECO:0000259" key="2">
    <source>
        <dbReference type="SMART" id="SM00256"/>
    </source>
</evidence>
<reference evidence="4" key="1">
    <citation type="journal article" date="2018" name="Nat. Plants">
        <title>Whole-genome landscape of Medicago truncatula symbiotic genes.</title>
        <authorList>
            <person name="Pecrix Y."/>
            <person name="Staton S.E."/>
            <person name="Sallet E."/>
            <person name="Lelandais-Briere C."/>
            <person name="Moreau S."/>
            <person name="Carrere S."/>
            <person name="Blein T."/>
            <person name="Jardinaud M.F."/>
            <person name="Latrasse D."/>
            <person name="Zouine M."/>
            <person name="Zahm M."/>
            <person name="Kreplak J."/>
            <person name="Mayjonade B."/>
            <person name="Satge C."/>
            <person name="Perez M."/>
            <person name="Cauet S."/>
            <person name="Marande W."/>
            <person name="Chantry-Darmon C."/>
            <person name="Lopez-Roques C."/>
            <person name="Bouchez O."/>
            <person name="Berard A."/>
            <person name="Debelle F."/>
            <person name="Munos S."/>
            <person name="Bendahmane A."/>
            <person name="Berges H."/>
            <person name="Niebel A."/>
            <person name="Buitink J."/>
            <person name="Frugier F."/>
            <person name="Benhamed M."/>
            <person name="Crespi M."/>
            <person name="Gouzy J."/>
            <person name="Gamas P."/>
        </authorList>
    </citation>
    <scope>NUCLEOTIDE SEQUENCE [LARGE SCALE GENOMIC DNA]</scope>
    <source>
        <strain evidence="4">cv. Jemalong A17</strain>
    </source>
</reference>
<feature type="domain" description="F-box" evidence="2">
    <location>
        <begin position="30"/>
        <end position="70"/>
    </location>
</feature>
<dbReference type="PANTHER" id="PTHR47123">
    <property type="entry name" value="F-BOX PROTEIN SKIP23"/>
    <property type="match status" value="1"/>
</dbReference>
<feature type="compositionally biased region" description="Basic residues" evidence="1">
    <location>
        <begin position="1"/>
        <end position="13"/>
    </location>
</feature>
<organism evidence="3 4">
    <name type="scientific">Medicago truncatula</name>
    <name type="common">Barrel medic</name>
    <name type="synonym">Medicago tribuloides</name>
    <dbReference type="NCBI Taxonomy" id="3880"/>
    <lineage>
        <taxon>Eukaryota</taxon>
        <taxon>Viridiplantae</taxon>
        <taxon>Streptophyta</taxon>
        <taxon>Embryophyta</taxon>
        <taxon>Tracheophyta</taxon>
        <taxon>Spermatophyta</taxon>
        <taxon>Magnoliopsida</taxon>
        <taxon>eudicotyledons</taxon>
        <taxon>Gunneridae</taxon>
        <taxon>Pentapetalae</taxon>
        <taxon>rosids</taxon>
        <taxon>fabids</taxon>
        <taxon>Fabales</taxon>
        <taxon>Fabaceae</taxon>
        <taxon>Papilionoideae</taxon>
        <taxon>50 kb inversion clade</taxon>
        <taxon>NPAAA clade</taxon>
        <taxon>Hologalegina</taxon>
        <taxon>IRL clade</taxon>
        <taxon>Trifolieae</taxon>
        <taxon>Medicago</taxon>
    </lineage>
</organism>
<dbReference type="AlphaFoldDB" id="A0A396IRS2"/>
<dbReference type="Pfam" id="PF00646">
    <property type="entry name" value="F-box"/>
    <property type="match status" value="1"/>
</dbReference>
<dbReference type="Gramene" id="rna15539">
    <property type="protein sequence ID" value="RHN67358.1"/>
    <property type="gene ID" value="gene15539"/>
</dbReference>
<sequence>MESHHQNQRKKMNQQHPSATPLMAPDWSKLPKDLLQLISEKLDSELYQLRFRSVCSSWHSSIPKKPLLDLPSNFPFPSNNTSNTNTFPLSKRSILLITPPNQTLHPPWLIKIGPDSRDKTRLWYPLSLDYQLYLQLPQLIDFKEYHIIHLGDEFVIDR</sequence>
<accession>A0A396IRS2</accession>
<gene>
    <name evidence="3" type="ORF">MtrunA17_Chr3g0101901</name>
</gene>
<feature type="region of interest" description="Disordered" evidence="1">
    <location>
        <begin position="1"/>
        <end position="25"/>
    </location>
</feature>
<name>A0A396IRS2_MEDTR</name>
<protein>
    <submittedName>
        <fullName evidence="3">Putative F-box domain-containing protein</fullName>
    </submittedName>
</protein>
<dbReference type="InterPro" id="IPR051304">
    <property type="entry name" value="SCF_F-box_domain"/>
</dbReference>
<comment type="caution">
    <text evidence="3">The sequence shown here is derived from an EMBL/GenBank/DDBJ whole genome shotgun (WGS) entry which is preliminary data.</text>
</comment>
<evidence type="ECO:0000256" key="1">
    <source>
        <dbReference type="SAM" id="MobiDB-lite"/>
    </source>
</evidence>